<accession>A0A4V5ND86</accession>
<dbReference type="SMART" id="SM00248">
    <property type="entry name" value="ANK"/>
    <property type="match status" value="8"/>
</dbReference>
<feature type="compositionally biased region" description="Polar residues" evidence="4">
    <location>
        <begin position="236"/>
        <end position="253"/>
    </location>
</feature>
<keyword evidence="2 3" id="KW-0040">ANK repeat</keyword>
<dbReference type="InterPro" id="IPR002110">
    <property type="entry name" value="Ankyrin_rpt"/>
</dbReference>
<dbReference type="PROSITE" id="PS50297">
    <property type="entry name" value="ANK_REP_REGION"/>
    <property type="match status" value="2"/>
</dbReference>
<evidence type="ECO:0000313" key="5">
    <source>
        <dbReference type="EMBL" id="TKA61679.1"/>
    </source>
</evidence>
<dbReference type="Pfam" id="PF12796">
    <property type="entry name" value="Ank_2"/>
    <property type="match status" value="3"/>
</dbReference>
<evidence type="ECO:0000256" key="1">
    <source>
        <dbReference type="ARBA" id="ARBA00022737"/>
    </source>
</evidence>
<feature type="non-terminal residue" evidence="5">
    <location>
        <position position="661"/>
    </location>
</feature>
<dbReference type="InterPro" id="IPR036770">
    <property type="entry name" value="Ankyrin_rpt-contain_sf"/>
</dbReference>
<dbReference type="STRING" id="329884.A0A4V5ND86"/>
<evidence type="ECO:0000256" key="4">
    <source>
        <dbReference type="SAM" id="MobiDB-lite"/>
    </source>
</evidence>
<feature type="region of interest" description="Disordered" evidence="4">
    <location>
        <begin position="298"/>
        <end position="319"/>
    </location>
</feature>
<proteinExistence type="predicted"/>
<evidence type="ECO:0000313" key="6">
    <source>
        <dbReference type="Proteomes" id="UP000309340"/>
    </source>
</evidence>
<name>A0A4V5ND86_9PEZI</name>
<evidence type="ECO:0000256" key="3">
    <source>
        <dbReference type="PROSITE-ProRule" id="PRU00023"/>
    </source>
</evidence>
<feature type="region of interest" description="Disordered" evidence="4">
    <location>
        <begin position="174"/>
        <end position="253"/>
    </location>
</feature>
<dbReference type="Gene3D" id="1.25.40.20">
    <property type="entry name" value="Ankyrin repeat-containing domain"/>
    <property type="match status" value="2"/>
</dbReference>
<gene>
    <name evidence="5" type="ORF">B0A55_12631</name>
</gene>
<sequence length="661" mass="71680">MAPKKGKETPLELCTSIISQGNGIAVHILEYLSNVKTPRHGFKELAIEFLDTSRALFPAQAGLTEAYRSRTQLSPDSTNELHELFRLYDVNFSVLKQMVNKLLDNEKKQGFSKFGKGFRMMFADADIEKMRMSLGQCREASRKNALVFTWTFHKAATETATGIGYTALAAVLDRPDPTLPRRPNEAPGAKPSESPPGRPSLTTQTTAPQMYGRPRPSPREALSPSLSDSVLPHRASSISTARDTGSTTPMHTFNSHSTSFGLLRDDASEITLPTPTLSVEEMMYAQHVADATPKQPLRVTADPSAAPRWKPKRSNGALPAGSKAALFTAVQEQNHKMMEQLLDCGASTDNGPERNLLILAIAHHDIDSIRLLLLFGADANAKDMDGLTPLYAATDASFVEAAQLLLKYGADSNLSAGSEDETPFALSITDSKLHFAQLYLKHGAEPDAVMDRGDTAFIQAMNRTTAASLVELMLVYDANPNNKNSHGESALFKAINAERLDLVTILLDHGADPNLPGPKHMLWPAVHRPQILELLLKRGANLKRAPGVLELATSINSLEAVTILIKHGADPNAKKDGIFTPLCTAIRDNRANLVDIILAAGADPNLMASEYPAFKCVTHHRAHLLPRLIAAGADPNNPKGIIETAVVHKDRDALAILLGKG</sequence>
<organism evidence="5 6">
    <name type="scientific">Friedmanniomyces simplex</name>
    <dbReference type="NCBI Taxonomy" id="329884"/>
    <lineage>
        <taxon>Eukaryota</taxon>
        <taxon>Fungi</taxon>
        <taxon>Dikarya</taxon>
        <taxon>Ascomycota</taxon>
        <taxon>Pezizomycotina</taxon>
        <taxon>Dothideomycetes</taxon>
        <taxon>Dothideomycetidae</taxon>
        <taxon>Mycosphaerellales</taxon>
        <taxon>Teratosphaeriaceae</taxon>
        <taxon>Friedmanniomyces</taxon>
    </lineage>
</organism>
<comment type="caution">
    <text evidence="5">The sequence shown here is derived from an EMBL/GenBank/DDBJ whole genome shotgun (WGS) entry which is preliminary data.</text>
</comment>
<evidence type="ECO:0000256" key="2">
    <source>
        <dbReference type="ARBA" id="ARBA00023043"/>
    </source>
</evidence>
<dbReference type="OrthoDB" id="426293at2759"/>
<keyword evidence="1" id="KW-0677">Repeat</keyword>
<dbReference type="AlphaFoldDB" id="A0A4V5ND86"/>
<dbReference type="PANTHER" id="PTHR24198:SF165">
    <property type="entry name" value="ANKYRIN REPEAT-CONTAINING PROTEIN-RELATED"/>
    <property type="match status" value="1"/>
</dbReference>
<protein>
    <submittedName>
        <fullName evidence="5">Uncharacterized protein</fullName>
    </submittedName>
</protein>
<keyword evidence="6" id="KW-1185">Reference proteome</keyword>
<feature type="repeat" description="ANK" evidence="3">
    <location>
        <begin position="385"/>
        <end position="417"/>
    </location>
</feature>
<feature type="repeat" description="ANK" evidence="3">
    <location>
        <begin position="486"/>
        <end position="518"/>
    </location>
</feature>
<dbReference type="EMBL" id="NAJQ01001183">
    <property type="protein sequence ID" value="TKA61679.1"/>
    <property type="molecule type" value="Genomic_DNA"/>
</dbReference>
<dbReference type="Proteomes" id="UP000309340">
    <property type="component" value="Unassembled WGS sequence"/>
</dbReference>
<reference evidence="5 6" key="1">
    <citation type="submission" date="2017-03" db="EMBL/GenBank/DDBJ databases">
        <title>Genomes of endolithic fungi from Antarctica.</title>
        <authorList>
            <person name="Coleine C."/>
            <person name="Masonjones S."/>
            <person name="Stajich J.E."/>
        </authorList>
    </citation>
    <scope>NUCLEOTIDE SEQUENCE [LARGE SCALE GENOMIC DNA]</scope>
    <source>
        <strain evidence="5 6">CCFEE 5184</strain>
    </source>
</reference>
<dbReference type="SUPFAM" id="SSF48403">
    <property type="entry name" value="Ankyrin repeat"/>
    <property type="match status" value="1"/>
</dbReference>
<dbReference type="PROSITE" id="PS50088">
    <property type="entry name" value="ANK_REPEAT"/>
    <property type="match status" value="2"/>
</dbReference>
<dbReference type="PANTHER" id="PTHR24198">
    <property type="entry name" value="ANKYRIN REPEAT AND PROTEIN KINASE DOMAIN-CONTAINING PROTEIN"/>
    <property type="match status" value="1"/>
</dbReference>